<gene>
    <name evidence="2" type="ORF">UT78_C0013G0022</name>
</gene>
<protein>
    <submittedName>
        <fullName evidence="2">Uncharacterized protein</fullName>
    </submittedName>
</protein>
<reference evidence="2 3" key="1">
    <citation type="journal article" date="2015" name="Nature">
        <title>rRNA introns, odd ribosomes, and small enigmatic genomes across a large radiation of phyla.</title>
        <authorList>
            <person name="Brown C.T."/>
            <person name="Hug L.A."/>
            <person name="Thomas B.C."/>
            <person name="Sharon I."/>
            <person name="Castelle C.J."/>
            <person name="Singh A."/>
            <person name="Wilkins M.J."/>
            <person name="Williams K.H."/>
            <person name="Banfield J.F."/>
        </authorList>
    </citation>
    <scope>NUCLEOTIDE SEQUENCE [LARGE SCALE GENOMIC DNA]</scope>
</reference>
<accession>A0A0G0QR28</accession>
<keyword evidence="1" id="KW-1133">Transmembrane helix</keyword>
<name>A0A0G0QR28_9BACT</name>
<keyword evidence="1" id="KW-0472">Membrane</keyword>
<proteinExistence type="predicted"/>
<dbReference type="EMBL" id="LBYC01000013">
    <property type="protein sequence ID" value="KKR42904.1"/>
    <property type="molecule type" value="Genomic_DNA"/>
</dbReference>
<feature type="transmembrane region" description="Helical" evidence="1">
    <location>
        <begin position="143"/>
        <end position="159"/>
    </location>
</feature>
<sequence length="199" mass="22662">MLPEKIIYITVIISLIGYLVMFKDIFRGKTKPNLVSWFLWMLGPFIGVFFQLKAGAGLSVIPVFLAGFGPLIVIIVSIFNKKAYWKITKLDVFCGIFALIALILYIFTHNLGISIMFAILGDGFAAIPTLVKSWNFPDTETAVVYLPGVISNILGLLIIKDWIFTIYSFSFYFIFVNLAIILCIYRKKILNMLYFRNDQ</sequence>
<feature type="transmembrane region" description="Helical" evidence="1">
    <location>
        <begin position="90"/>
        <end position="107"/>
    </location>
</feature>
<evidence type="ECO:0000256" key="1">
    <source>
        <dbReference type="SAM" id="Phobius"/>
    </source>
</evidence>
<dbReference type="AlphaFoldDB" id="A0A0G0QR28"/>
<comment type="caution">
    <text evidence="2">The sequence shown here is derived from an EMBL/GenBank/DDBJ whole genome shotgun (WGS) entry which is preliminary data.</text>
</comment>
<evidence type="ECO:0000313" key="3">
    <source>
        <dbReference type="Proteomes" id="UP000034301"/>
    </source>
</evidence>
<feature type="transmembrane region" description="Helical" evidence="1">
    <location>
        <begin position="6"/>
        <end position="22"/>
    </location>
</feature>
<feature type="transmembrane region" description="Helical" evidence="1">
    <location>
        <begin position="113"/>
        <end position="131"/>
    </location>
</feature>
<dbReference type="Proteomes" id="UP000034301">
    <property type="component" value="Unassembled WGS sequence"/>
</dbReference>
<feature type="transmembrane region" description="Helical" evidence="1">
    <location>
        <begin position="165"/>
        <end position="185"/>
    </location>
</feature>
<organism evidence="2 3">
    <name type="scientific">Candidatus Nomurabacteria bacterium GW2011_GWF2_40_12</name>
    <dbReference type="NCBI Taxonomy" id="1618776"/>
    <lineage>
        <taxon>Bacteria</taxon>
        <taxon>Candidatus Nomuraibacteriota</taxon>
    </lineage>
</organism>
<feature type="transmembrane region" description="Helical" evidence="1">
    <location>
        <begin position="58"/>
        <end position="78"/>
    </location>
</feature>
<evidence type="ECO:0000313" key="2">
    <source>
        <dbReference type="EMBL" id="KKR42904.1"/>
    </source>
</evidence>
<feature type="transmembrane region" description="Helical" evidence="1">
    <location>
        <begin position="34"/>
        <end position="52"/>
    </location>
</feature>
<keyword evidence="1" id="KW-0812">Transmembrane</keyword>